<keyword evidence="1 5" id="KW-1003">Cell membrane</keyword>
<comment type="similarity">
    <text evidence="5">Belongs to the UPF0182 family.</text>
</comment>
<feature type="region of interest" description="Disordered" evidence="6">
    <location>
        <begin position="891"/>
        <end position="956"/>
    </location>
</feature>
<dbReference type="Proteomes" id="UP001500967">
    <property type="component" value="Unassembled WGS sequence"/>
</dbReference>
<evidence type="ECO:0000256" key="1">
    <source>
        <dbReference type="ARBA" id="ARBA00022475"/>
    </source>
</evidence>
<dbReference type="PANTHER" id="PTHR39344:SF1">
    <property type="entry name" value="UPF0182 PROTEIN SLL1060"/>
    <property type="match status" value="1"/>
</dbReference>
<comment type="caution">
    <text evidence="7">The sequence shown here is derived from an EMBL/GenBank/DDBJ whole genome shotgun (WGS) entry which is preliminary data.</text>
</comment>
<feature type="region of interest" description="Disordered" evidence="6">
    <location>
        <begin position="508"/>
        <end position="536"/>
    </location>
</feature>
<feature type="compositionally biased region" description="Low complexity" evidence="6">
    <location>
        <begin position="910"/>
        <end position="937"/>
    </location>
</feature>
<dbReference type="RefSeq" id="WP_344654740.1">
    <property type="nucleotide sequence ID" value="NZ_BAAAGX010000046.1"/>
</dbReference>
<gene>
    <name evidence="7" type="ORF">GCM10009539_83850</name>
</gene>
<dbReference type="HAMAP" id="MF_01600">
    <property type="entry name" value="UPF0182"/>
    <property type="match status" value="1"/>
</dbReference>
<evidence type="ECO:0000256" key="5">
    <source>
        <dbReference type="HAMAP-Rule" id="MF_01600"/>
    </source>
</evidence>
<proteinExistence type="inferred from homology"/>
<feature type="transmembrane region" description="Helical" evidence="5">
    <location>
        <begin position="61"/>
        <end position="83"/>
    </location>
</feature>
<sequence>MRSPLPSVSRRARRVVIVLVSAVVLLFVLTAGSSLYADWLWYDEIGLTRVLSTQLQTKLLLFVLFGVITGAIVAVNLYVAYRLRPIFAPMSLEQQNLERYRMAIAPRFGLLTLAAGAVVGVITGLSAQGQWDTWLLFLNSTPFGQDDEQFGRDISFYVFEYPFWRYVLSVAFTAIVLSVIGALVVHYLFGGIRLQAGSGGRLGTAVIGHLSVLLGLFVALKAVAYYFDRFGMLFGYNDATKTHGASAADIEFLLPAKNILLWIAALCALVFFANLGFRRVLPPAMALILLGISAVVIGGAVPALAEQFTIKPNAAEREAEYIERSIAATRDAYDIDDIDRQNYTPNTTASAQQVAQESGTVPNARLLDPNVLSDTWTQLQQVRSFYRFNSSLDIDQYTVDGQLQDYIVALREMDTSRLDEQQQNWINLHLNYTHGNGFVAAPANQVTDAGQPYFVSGSLGEAPTVDAEQSDEQGAKLRAAFNRDNPVRQPRIYYGELASDYAVVGKAPGGEDREFDRPATSGGDESEQVSSTYDGKGGVAVDSLTRKALFALYFRERNFLLSSALNENSKVMYVRNPRERVEKVAPFLTLDGDPYPAVVDGRIQWIIDGYTTSNFYPYSQRETLGATAVDSRTGAGTVAQQNDQINYIRNSVKATVDAYDGTVTLYQFDDTDPVLKAWNKAFDGIVKPKKDIPPELAEHFRYPEDQFKVQRSLLAKYHVSTAGDYFNGQDFWQVPDDPTPGRGGKQPPFYVVAQWPDQAKPTFQITTPMVANRRNNLTALISAHYDDNYKPVIQMLELPGDSQISGPTQAQNKMRSEDTVRNNLNVLDLGDSQVVYGNLLTLPVAGGLLYVEPIYQRASGQDSIPLFQNVLMLYGEKVAYQSTLGGALDSLFGEGASQDAPEGQQPGDRPSTTPSPGTTTPSPGATPTPSTSASPSAPASPTPSTAPAPGGNVDTAAAAVEKANADLKAAQRTGDLAAIGKATQDLQNAVNAWQAARARASTSPTPRPTG</sequence>
<name>A0ABN0VA42_9ACTN</name>
<keyword evidence="2 5" id="KW-0812">Transmembrane</keyword>
<feature type="transmembrane region" description="Helical" evidence="5">
    <location>
        <begin position="202"/>
        <end position="227"/>
    </location>
</feature>
<feature type="transmembrane region" description="Helical" evidence="5">
    <location>
        <begin position="284"/>
        <end position="305"/>
    </location>
</feature>
<keyword evidence="3 5" id="KW-1133">Transmembrane helix</keyword>
<comment type="subcellular location">
    <subcellularLocation>
        <location evidence="5">Cell membrane</location>
        <topology evidence="5">Multi-pass membrane protein</topology>
    </subcellularLocation>
</comment>
<evidence type="ECO:0000256" key="4">
    <source>
        <dbReference type="ARBA" id="ARBA00023136"/>
    </source>
</evidence>
<accession>A0ABN0VA42</accession>
<evidence type="ECO:0000313" key="7">
    <source>
        <dbReference type="EMBL" id="GAA0283054.1"/>
    </source>
</evidence>
<feature type="transmembrane region" description="Helical" evidence="5">
    <location>
        <begin position="104"/>
        <end position="127"/>
    </location>
</feature>
<protein>
    <recommendedName>
        <fullName evidence="5">UPF0182 protein GCM10009539_83850</fullName>
    </recommendedName>
</protein>
<evidence type="ECO:0000256" key="6">
    <source>
        <dbReference type="SAM" id="MobiDB-lite"/>
    </source>
</evidence>
<comment type="caution">
    <text evidence="5">Lacks conserved residue(s) required for the propagation of feature annotation.</text>
</comment>
<evidence type="ECO:0000256" key="2">
    <source>
        <dbReference type="ARBA" id="ARBA00022692"/>
    </source>
</evidence>
<dbReference type="Pfam" id="PF03699">
    <property type="entry name" value="UPF0182"/>
    <property type="match status" value="1"/>
</dbReference>
<keyword evidence="4 5" id="KW-0472">Membrane</keyword>
<reference evidence="7 8" key="1">
    <citation type="journal article" date="2019" name="Int. J. Syst. Evol. Microbiol.">
        <title>The Global Catalogue of Microorganisms (GCM) 10K type strain sequencing project: providing services to taxonomists for standard genome sequencing and annotation.</title>
        <authorList>
            <consortium name="The Broad Institute Genomics Platform"/>
            <consortium name="The Broad Institute Genome Sequencing Center for Infectious Disease"/>
            <person name="Wu L."/>
            <person name="Ma J."/>
        </authorList>
    </citation>
    <scope>NUCLEOTIDE SEQUENCE [LARGE SCALE GENOMIC DNA]</scope>
    <source>
        <strain evidence="7 8">JCM 10425</strain>
    </source>
</reference>
<dbReference type="NCBIfam" id="NF000825">
    <property type="entry name" value="PRK00068.1"/>
    <property type="match status" value="1"/>
</dbReference>
<keyword evidence="8" id="KW-1185">Reference proteome</keyword>
<dbReference type="PANTHER" id="PTHR39344">
    <property type="entry name" value="UPF0182 PROTEIN SLL1060"/>
    <property type="match status" value="1"/>
</dbReference>
<evidence type="ECO:0000313" key="8">
    <source>
        <dbReference type="Proteomes" id="UP001500967"/>
    </source>
</evidence>
<dbReference type="InterPro" id="IPR005372">
    <property type="entry name" value="UPF0182"/>
</dbReference>
<organism evidence="7 8">
    <name type="scientific">Cryptosporangium japonicum</name>
    <dbReference type="NCBI Taxonomy" id="80872"/>
    <lineage>
        <taxon>Bacteria</taxon>
        <taxon>Bacillati</taxon>
        <taxon>Actinomycetota</taxon>
        <taxon>Actinomycetes</taxon>
        <taxon>Cryptosporangiales</taxon>
        <taxon>Cryptosporangiaceae</taxon>
        <taxon>Cryptosporangium</taxon>
    </lineage>
</organism>
<feature type="transmembrane region" description="Helical" evidence="5">
    <location>
        <begin position="166"/>
        <end position="190"/>
    </location>
</feature>
<dbReference type="EMBL" id="BAAAGX010000046">
    <property type="protein sequence ID" value="GAA0283054.1"/>
    <property type="molecule type" value="Genomic_DNA"/>
</dbReference>
<feature type="transmembrane region" description="Helical" evidence="5">
    <location>
        <begin position="259"/>
        <end position="277"/>
    </location>
</feature>
<evidence type="ECO:0000256" key="3">
    <source>
        <dbReference type="ARBA" id="ARBA00022989"/>
    </source>
</evidence>